<sequence length="276" mass="29899">MRSSLSLFSLCALASFGALANSPSTIKTIELNGDFVRFSLHADKSHPLPSCVSTIPELKNTWSFYLNDSHGKAMYTMLMTAVAKQQKITATSALSCNEQIELVSGIELAVSAPTDVTADADDGKAYLYKSDGFTKVGLVLNGIHTGRLPGEMVSSPIGYTGQLLYVPLDNPTILREYSLGFSQNMTYYPDASCKSTPYIHGYNQSDQLIGVNYYQKEHEGLNGFYRANLSKLGSAVSSQWYYVDEGACKPTGTPNPAYALEPAIHPVCGSSLCIVK</sequence>
<evidence type="ECO:0000313" key="2">
    <source>
        <dbReference type="EMBL" id="OCQ18319.1"/>
    </source>
</evidence>
<protein>
    <submittedName>
        <fullName evidence="2">Uncharacterized protein</fullName>
    </submittedName>
</protein>
<accession>A0A1C0TJL3</accession>
<comment type="caution">
    <text evidence="2">The sequence shown here is derived from an EMBL/GenBank/DDBJ whole genome shotgun (WGS) entry which is preliminary data.</text>
</comment>
<dbReference type="Proteomes" id="UP000093366">
    <property type="component" value="Unassembled WGS sequence"/>
</dbReference>
<dbReference type="EMBL" id="MAUJ01000017">
    <property type="protein sequence ID" value="OCQ18319.1"/>
    <property type="molecule type" value="Genomic_DNA"/>
</dbReference>
<keyword evidence="1" id="KW-0732">Signal</keyword>
<dbReference type="AlphaFoldDB" id="A0A1C0TJL3"/>
<organism evidence="2 3">
    <name type="scientific">Pseudoalteromonas luteoviolacea</name>
    <dbReference type="NCBI Taxonomy" id="43657"/>
    <lineage>
        <taxon>Bacteria</taxon>
        <taxon>Pseudomonadati</taxon>
        <taxon>Pseudomonadota</taxon>
        <taxon>Gammaproteobacteria</taxon>
        <taxon>Alteromonadales</taxon>
        <taxon>Pseudoalteromonadaceae</taxon>
        <taxon>Pseudoalteromonas</taxon>
    </lineage>
</organism>
<dbReference type="RefSeq" id="WP_065792977.1">
    <property type="nucleotide sequence ID" value="NZ_MAUJ01000017.1"/>
</dbReference>
<gene>
    <name evidence="2" type="ORF">A7985_24225</name>
</gene>
<feature type="signal peptide" evidence="1">
    <location>
        <begin position="1"/>
        <end position="20"/>
    </location>
</feature>
<reference evidence="3" key="1">
    <citation type="submission" date="2016-07" db="EMBL/GenBank/DDBJ databases">
        <authorList>
            <person name="Florea S."/>
            <person name="Webb J.S."/>
            <person name="Jaromczyk J."/>
            <person name="Schardl C.L."/>
        </authorList>
    </citation>
    <scope>NUCLEOTIDE SEQUENCE [LARGE SCALE GENOMIC DNA]</scope>
    <source>
        <strain evidence="3">IPB1</strain>
    </source>
</reference>
<proteinExistence type="predicted"/>
<evidence type="ECO:0000256" key="1">
    <source>
        <dbReference type="SAM" id="SignalP"/>
    </source>
</evidence>
<dbReference type="OrthoDB" id="6313881at2"/>
<evidence type="ECO:0000313" key="3">
    <source>
        <dbReference type="Proteomes" id="UP000093366"/>
    </source>
</evidence>
<feature type="chain" id="PRO_5008645969" evidence="1">
    <location>
        <begin position="21"/>
        <end position="276"/>
    </location>
</feature>
<name>A0A1C0TJL3_9GAMM</name>